<dbReference type="InterPro" id="IPR016282">
    <property type="entry name" value="Glyco_hydro_5_endoGlcnase_B"/>
</dbReference>
<dbReference type="InterPro" id="IPR013783">
    <property type="entry name" value="Ig-like_fold"/>
</dbReference>
<feature type="domain" description="Endoglucanase B carbohydrate binding" evidence="11">
    <location>
        <begin position="460"/>
        <end position="561"/>
    </location>
</feature>
<dbReference type="Proteomes" id="UP000712713">
    <property type="component" value="Unassembled WGS sequence"/>
</dbReference>
<evidence type="ECO:0000256" key="6">
    <source>
        <dbReference type="ARBA" id="ARBA00023295"/>
    </source>
</evidence>
<evidence type="ECO:0000256" key="3">
    <source>
        <dbReference type="ARBA" id="ARBA00022801"/>
    </source>
</evidence>
<dbReference type="PANTHER" id="PTHR31297:SF41">
    <property type="entry name" value="ENDOGLUCANASE, PUTATIVE (AFU_ORTHOLOGUE AFUA_5G01830)-RELATED"/>
    <property type="match status" value="1"/>
</dbReference>
<dbReference type="GO" id="GO:0009986">
    <property type="term" value="C:cell surface"/>
    <property type="evidence" value="ECO:0007669"/>
    <property type="project" value="TreeGrafter"/>
</dbReference>
<evidence type="ECO:0000256" key="8">
    <source>
        <dbReference type="RuleBase" id="RU361153"/>
    </source>
</evidence>
<dbReference type="EMBL" id="DYZF01000241">
    <property type="protein sequence ID" value="HJE52177.1"/>
    <property type="molecule type" value="Genomic_DNA"/>
</dbReference>
<reference evidence="12" key="1">
    <citation type="journal article" date="2021" name="PeerJ">
        <title>Extensive microbial diversity within the chicken gut microbiome revealed by metagenomics and culture.</title>
        <authorList>
            <person name="Gilroy R."/>
            <person name="Ravi A."/>
            <person name="Getino M."/>
            <person name="Pursley I."/>
            <person name="Horton D.L."/>
            <person name="Alikhan N.F."/>
            <person name="Baker D."/>
            <person name="Gharbi K."/>
            <person name="Hall N."/>
            <person name="Watson M."/>
            <person name="Adriaenssens E.M."/>
            <person name="Foster-Nyarko E."/>
            <person name="Jarju S."/>
            <person name="Secka A."/>
            <person name="Antonio M."/>
            <person name="Oren A."/>
            <person name="Chaudhuri R.R."/>
            <person name="La Ragione R."/>
            <person name="Hildebrand F."/>
            <person name="Pallen M.J."/>
        </authorList>
    </citation>
    <scope>NUCLEOTIDE SEQUENCE</scope>
    <source>
        <strain evidence="12">ChiGjej3B3-7470</strain>
    </source>
</reference>
<evidence type="ECO:0000256" key="5">
    <source>
        <dbReference type="ARBA" id="ARBA00023277"/>
    </source>
</evidence>
<feature type="domain" description="Glycoside hydrolase family 5" evidence="9">
    <location>
        <begin position="65"/>
        <end position="342"/>
    </location>
</feature>
<evidence type="ECO:0000256" key="1">
    <source>
        <dbReference type="ARBA" id="ARBA00005641"/>
    </source>
</evidence>
<keyword evidence="2" id="KW-0732">Signal</keyword>
<keyword evidence="5" id="KW-0119">Carbohydrate metabolism</keyword>
<feature type="domain" description="Carbohydrate binding X2" evidence="10">
    <location>
        <begin position="381"/>
        <end position="455"/>
    </location>
</feature>
<proteinExistence type="inferred from homology"/>
<protein>
    <submittedName>
        <fullName evidence="12">Cellulase family glycosylhydrolase</fullName>
    </submittedName>
</protein>
<evidence type="ECO:0000256" key="2">
    <source>
        <dbReference type="ARBA" id="ARBA00022729"/>
    </source>
</evidence>
<comment type="caution">
    <text evidence="12">The sequence shown here is derived from an EMBL/GenBank/DDBJ whole genome shotgun (WGS) entry which is preliminary data.</text>
</comment>
<evidence type="ECO:0000259" key="10">
    <source>
        <dbReference type="Pfam" id="PF03442"/>
    </source>
</evidence>
<reference evidence="12" key="2">
    <citation type="submission" date="2021-09" db="EMBL/GenBank/DDBJ databases">
        <authorList>
            <person name="Gilroy R."/>
        </authorList>
    </citation>
    <scope>NUCLEOTIDE SEQUENCE</scope>
    <source>
        <strain evidence="12">ChiGjej3B3-7470</strain>
    </source>
</reference>
<dbReference type="Gene3D" id="2.60.40.10">
    <property type="entry name" value="Immunoglobulins"/>
    <property type="match status" value="1"/>
</dbReference>
<dbReference type="AlphaFoldDB" id="A0A921JRJ2"/>
<dbReference type="PANTHER" id="PTHR31297">
    <property type="entry name" value="GLUCAN ENDO-1,6-BETA-GLUCOSIDASE B"/>
    <property type="match status" value="1"/>
</dbReference>
<sequence length="564" mass="62967">MQRRRWNIWTMLAIFTGLIVSLVAAPTALARPNDPPPSSSAERLVAGMQPGWNLGNTLDSVGADETAWGNPRVTPELIRAIKREGFNSIRIPVTWGQYDSGAPDYTIDPEVLDRVAEVVDWSLDAKLAVLLNVHHDSWLWLNQTPNEPEAKEHFLALWRQIADRFRDYPRTVLLESINEPQFAGVTDEQAYAVLDDLNQAFVHEVRATGGPNATRVLVLPTLHTDSGQARLDSLLETFTALDDPNLAATFHYYGYWPFSVNVAGGYRFDVAAQNDMLGAFDRVKTTLRDHGIPVILGEYGLLGFDRHTGTIEQGEKLKFFEMFGYLARTHDITTMLWDNGQHFNRTTHDWRDPALVDQIKSSWKVRSGTASSDLLFVEDGNTVDQSLTINRNGRNLTGVWLDGKQLKKGRDYTLIGDQITFKESFLQRVAGDGEYGVRAVLSISFNRGVPWEVNVIRYATPGLSSTTGTTSNFLIPTQFNGDRLATMEAKYEDGSFAGPHNWTSFKEFDATFAPEAGGIRIREAFFKEVANPSAVILTFHFWSGKQLTYSLSVDGDVVTGTPLP</sequence>
<evidence type="ECO:0000259" key="11">
    <source>
        <dbReference type="Pfam" id="PF18448"/>
    </source>
</evidence>
<dbReference type="InterPro" id="IPR001547">
    <property type="entry name" value="Glyco_hydro_5"/>
</dbReference>
<evidence type="ECO:0000259" key="9">
    <source>
        <dbReference type="Pfam" id="PF00150"/>
    </source>
</evidence>
<dbReference type="InterPro" id="IPR014756">
    <property type="entry name" value="Ig_E-set"/>
</dbReference>
<dbReference type="Pfam" id="PF00150">
    <property type="entry name" value="Cellulase"/>
    <property type="match status" value="1"/>
</dbReference>
<gene>
    <name evidence="12" type="ORF">K8V15_09450</name>
</gene>
<accession>A0A921JRJ2</accession>
<dbReference type="InterPro" id="IPR005102">
    <property type="entry name" value="Carbo-bd_X2"/>
</dbReference>
<comment type="similarity">
    <text evidence="1 8">Belongs to the glycosyl hydrolase 5 (cellulase A) family.</text>
</comment>
<name>A0A921JRJ2_9ACTN</name>
<dbReference type="SUPFAM" id="SSF51445">
    <property type="entry name" value="(Trans)glycosidases"/>
    <property type="match status" value="1"/>
</dbReference>
<dbReference type="InterPro" id="IPR040946">
    <property type="entry name" value="CBM46"/>
</dbReference>
<keyword evidence="3 8" id="KW-0378">Hydrolase</keyword>
<evidence type="ECO:0000256" key="7">
    <source>
        <dbReference type="ARBA" id="ARBA00023326"/>
    </source>
</evidence>
<dbReference type="Pfam" id="PF03442">
    <property type="entry name" value="CBM_X2"/>
    <property type="match status" value="1"/>
</dbReference>
<dbReference type="InterPro" id="IPR050386">
    <property type="entry name" value="Glycosyl_hydrolase_5"/>
</dbReference>
<dbReference type="GO" id="GO:0005576">
    <property type="term" value="C:extracellular region"/>
    <property type="evidence" value="ECO:0007669"/>
    <property type="project" value="TreeGrafter"/>
</dbReference>
<organism evidence="12 13">
    <name type="scientific">Tessaracoccus flavescens</name>
    <dbReference type="NCBI Taxonomy" id="399497"/>
    <lineage>
        <taxon>Bacteria</taxon>
        <taxon>Bacillati</taxon>
        <taxon>Actinomycetota</taxon>
        <taxon>Actinomycetes</taxon>
        <taxon>Propionibacteriales</taxon>
        <taxon>Propionibacteriaceae</taxon>
        <taxon>Tessaracoccus</taxon>
    </lineage>
</organism>
<dbReference type="SUPFAM" id="SSF81296">
    <property type="entry name" value="E set domains"/>
    <property type="match status" value="1"/>
</dbReference>
<evidence type="ECO:0000313" key="12">
    <source>
        <dbReference type="EMBL" id="HJE52177.1"/>
    </source>
</evidence>
<evidence type="ECO:0000313" key="13">
    <source>
        <dbReference type="Proteomes" id="UP000712713"/>
    </source>
</evidence>
<dbReference type="GO" id="GO:0008422">
    <property type="term" value="F:beta-glucosidase activity"/>
    <property type="evidence" value="ECO:0007669"/>
    <property type="project" value="TreeGrafter"/>
</dbReference>
<keyword evidence="7" id="KW-0624">Polysaccharide degradation</keyword>
<dbReference type="GO" id="GO:0030245">
    <property type="term" value="P:cellulose catabolic process"/>
    <property type="evidence" value="ECO:0007669"/>
    <property type="project" value="UniProtKB-KW"/>
</dbReference>
<dbReference type="PIRSF" id="PIRSF001043">
    <property type="entry name" value="Endoglucanase_B"/>
    <property type="match status" value="1"/>
</dbReference>
<keyword evidence="6 8" id="KW-0326">Glycosidase</keyword>
<dbReference type="Gene3D" id="3.20.20.80">
    <property type="entry name" value="Glycosidases"/>
    <property type="match status" value="1"/>
</dbReference>
<keyword evidence="4" id="KW-0136">Cellulose degradation</keyword>
<dbReference type="Pfam" id="PF18448">
    <property type="entry name" value="CBM46"/>
    <property type="match status" value="1"/>
</dbReference>
<evidence type="ECO:0000256" key="4">
    <source>
        <dbReference type="ARBA" id="ARBA00023001"/>
    </source>
</evidence>
<dbReference type="InterPro" id="IPR017853">
    <property type="entry name" value="GH"/>
</dbReference>